<keyword evidence="3" id="KW-1185">Reference proteome</keyword>
<reference evidence="3" key="1">
    <citation type="journal article" date="2011" name="Science">
        <title>The plant cell wall-decomposing machinery underlies the functional diversity of forest fungi.</title>
        <authorList>
            <person name="Eastwood D.C."/>
            <person name="Floudas D."/>
            <person name="Binder M."/>
            <person name="Majcherczyk A."/>
            <person name="Schneider P."/>
            <person name="Aerts A."/>
            <person name="Asiegbu F.O."/>
            <person name="Baker S.E."/>
            <person name="Barry K."/>
            <person name="Bendiksby M."/>
            <person name="Blumentritt M."/>
            <person name="Coutinho P.M."/>
            <person name="Cullen D."/>
            <person name="de Vries R.P."/>
            <person name="Gathman A."/>
            <person name="Goodell B."/>
            <person name="Henrissat B."/>
            <person name="Ihrmark K."/>
            <person name="Kauserud H."/>
            <person name="Kohler A."/>
            <person name="LaButti K."/>
            <person name="Lapidus A."/>
            <person name="Lavin J.L."/>
            <person name="Lee Y.-H."/>
            <person name="Lindquist E."/>
            <person name="Lilly W."/>
            <person name="Lucas S."/>
            <person name="Morin E."/>
            <person name="Murat C."/>
            <person name="Oguiza J.A."/>
            <person name="Park J."/>
            <person name="Pisabarro A.G."/>
            <person name="Riley R."/>
            <person name="Rosling A."/>
            <person name="Salamov A."/>
            <person name="Schmidt O."/>
            <person name="Schmutz J."/>
            <person name="Skrede I."/>
            <person name="Stenlid J."/>
            <person name="Wiebenga A."/>
            <person name="Xie X."/>
            <person name="Kuees U."/>
            <person name="Hibbett D.S."/>
            <person name="Hoffmeister D."/>
            <person name="Hoegberg N."/>
            <person name="Martin F."/>
            <person name="Grigoriev I.V."/>
            <person name="Watkinson S.C."/>
        </authorList>
    </citation>
    <scope>NUCLEOTIDE SEQUENCE [LARGE SCALE GENOMIC DNA]</scope>
    <source>
        <strain evidence="3">strain S7.3</strain>
    </source>
</reference>
<feature type="compositionally biased region" description="Low complexity" evidence="1">
    <location>
        <begin position="1"/>
        <end position="24"/>
    </location>
</feature>
<evidence type="ECO:0000313" key="2">
    <source>
        <dbReference type="EMBL" id="EGN92967.1"/>
    </source>
</evidence>
<sequence length="192" mass="19877">MISSSQGSSNTVSGPSSSFSPSSQQHGFLSQSSHDSAMSSYLAASMPMHATSSMITPNSSHLSDPTSPESFKQNIRLALTHVARVNSLAKRALGGIENAYHPGTSNAHTDADLTSLAQAMSTLSDFLRTTGVGALPLVPTQGSSDSSLTQASSAVTEQELTPTTTQSVQSLYERLQRSQESAGAVVSLLGSS</sequence>
<evidence type="ECO:0000256" key="1">
    <source>
        <dbReference type="SAM" id="MobiDB-lite"/>
    </source>
</evidence>
<dbReference type="Proteomes" id="UP000008063">
    <property type="component" value="Unassembled WGS sequence"/>
</dbReference>
<accession>F8QFI3</accession>
<dbReference type="eggNOG" id="ENOG502ST3C">
    <property type="taxonomic scope" value="Eukaryota"/>
</dbReference>
<dbReference type="EMBL" id="GL945496">
    <property type="protein sequence ID" value="EGN92967.1"/>
    <property type="molecule type" value="Genomic_DNA"/>
</dbReference>
<protein>
    <submittedName>
        <fullName evidence="2">Uncharacterized protein</fullName>
    </submittedName>
</protein>
<dbReference type="OrthoDB" id="3203574at2759"/>
<organism evidence="3">
    <name type="scientific">Serpula lacrymans var. lacrymans (strain S7.3)</name>
    <name type="common">Dry rot fungus</name>
    <dbReference type="NCBI Taxonomy" id="936435"/>
    <lineage>
        <taxon>Eukaryota</taxon>
        <taxon>Fungi</taxon>
        <taxon>Dikarya</taxon>
        <taxon>Basidiomycota</taxon>
        <taxon>Agaricomycotina</taxon>
        <taxon>Agaricomycetes</taxon>
        <taxon>Agaricomycetidae</taxon>
        <taxon>Boletales</taxon>
        <taxon>Coniophorineae</taxon>
        <taxon>Serpulaceae</taxon>
        <taxon>Serpula</taxon>
    </lineage>
</organism>
<dbReference type="HOGENOM" id="CLU_112554_1_1_1"/>
<proteinExistence type="predicted"/>
<gene>
    <name evidence="2" type="ORF">SERLA73DRAFT_172479</name>
</gene>
<feature type="region of interest" description="Disordered" evidence="1">
    <location>
        <begin position="1"/>
        <end position="31"/>
    </location>
</feature>
<dbReference type="AlphaFoldDB" id="F8QFI3"/>
<dbReference type="OMA" id="AGIQNAY"/>
<feature type="compositionally biased region" description="Polar residues" evidence="1">
    <location>
        <begin position="154"/>
        <end position="167"/>
    </location>
</feature>
<dbReference type="InParanoid" id="F8QFI3"/>
<name>F8QFI3_SERL3</name>
<feature type="region of interest" description="Disordered" evidence="1">
    <location>
        <begin position="138"/>
        <end position="167"/>
    </location>
</feature>
<feature type="compositionally biased region" description="Low complexity" evidence="1">
    <location>
        <begin position="143"/>
        <end position="153"/>
    </location>
</feature>
<evidence type="ECO:0000313" key="3">
    <source>
        <dbReference type="Proteomes" id="UP000008063"/>
    </source>
</evidence>